<reference evidence="3" key="1">
    <citation type="submission" date="2017-02" db="UniProtKB">
        <authorList>
            <consortium name="WormBaseParasite"/>
        </authorList>
    </citation>
    <scope>IDENTIFICATION</scope>
</reference>
<proteinExistence type="predicted"/>
<dbReference type="AlphaFoldDB" id="A0A0N5BVA0"/>
<evidence type="ECO:0000313" key="2">
    <source>
        <dbReference type="Proteomes" id="UP000046392"/>
    </source>
</evidence>
<protein>
    <submittedName>
        <fullName evidence="3">CPG4 domain-containing protein</fullName>
    </submittedName>
</protein>
<evidence type="ECO:0000313" key="3">
    <source>
        <dbReference type="WBParaSite" id="SPAL_0000976500.1"/>
    </source>
</evidence>
<keyword evidence="2" id="KW-1185">Reference proteome</keyword>
<evidence type="ECO:0000256" key="1">
    <source>
        <dbReference type="SAM" id="SignalP"/>
    </source>
</evidence>
<feature type="chain" id="PRO_5005894906" evidence="1">
    <location>
        <begin position="21"/>
        <end position="423"/>
    </location>
</feature>
<sequence>MIYNIFILFVFVTLFSHTNGECHIHDVTSCLIEVKEAGVPLNQSILDVITNAYTDAKLIRLCRVYEKTKPCFDDKIYSCASQIQVSHFERVQRFYKLLCSKTSLPFQKMLNKYGKCLGYAMDNFNENNCNITSSSSSRIKKCEELCDEDNIECQTKIDDSKYRLCEHNFVTEQCGSQASKFFDILKSTEYDDEYPINCVYKSNTAKGSYKDIVSKNKTKTKKVINQRISNSIHETFKSIKTSEPEGNISTTTQQTTTNPILTMNPYHGAYVPFEDKSPEYQDTTTQSEPSLLTTTIIPSTQSVPLTTTSIIFPQSVTLQPEGKLIFPNFVDQKTYSPTERPNIPPFNPNYVSSPQNDNPPKMSYIVNVKENKDLKQFKETANTYVSTALDVIADKTQDLVKNAVVREVFATILRLSPEILNQN</sequence>
<feature type="signal peptide" evidence="1">
    <location>
        <begin position="1"/>
        <end position="20"/>
    </location>
</feature>
<dbReference type="WBParaSite" id="SPAL_0000976500.1">
    <property type="protein sequence ID" value="SPAL_0000976500.1"/>
    <property type="gene ID" value="SPAL_0000976500"/>
</dbReference>
<name>A0A0N5BVA0_STREA</name>
<accession>A0A0N5BVA0</accession>
<keyword evidence="1" id="KW-0732">Signal</keyword>
<organism evidence="2 3">
    <name type="scientific">Strongyloides papillosus</name>
    <name type="common">Intestinal threadworm</name>
    <dbReference type="NCBI Taxonomy" id="174720"/>
    <lineage>
        <taxon>Eukaryota</taxon>
        <taxon>Metazoa</taxon>
        <taxon>Ecdysozoa</taxon>
        <taxon>Nematoda</taxon>
        <taxon>Chromadorea</taxon>
        <taxon>Rhabditida</taxon>
        <taxon>Tylenchina</taxon>
        <taxon>Panagrolaimomorpha</taxon>
        <taxon>Strongyloidoidea</taxon>
        <taxon>Strongyloididae</taxon>
        <taxon>Strongyloides</taxon>
    </lineage>
</organism>
<dbReference type="STRING" id="174720.A0A0N5BVA0"/>
<dbReference type="Proteomes" id="UP000046392">
    <property type="component" value="Unplaced"/>
</dbReference>